<evidence type="ECO:0000313" key="2">
    <source>
        <dbReference type="Proteomes" id="UP000001296"/>
    </source>
</evidence>
<dbReference type="KEGG" id="sta:STHERM_c04260"/>
<proteinExistence type="predicted"/>
<gene>
    <name evidence="1" type="ordered locus">STHERM_c04260</name>
</gene>
<sequence>MVRGGSSSDGSVHLYHHERALMVGAYRLRRADVSSPTAFHSWREALIPSLREALGVSAAFPPPAPRWTVLDGREDDGVVRRLLHVEIAPSLVMPVYVLHRAGLSSPRRAVVALHGHGGGGKDAVAGVMDLPEVEGAVGRYRYDYGKALARRGYVVFCPDLRGFGRRRLFPGDDLLGSDCLALQGGAISQGRSLLGEWIHDLVLLARVIGEVPPAGPGGIGVCGFSGGGLAALFFGIFEEKVEAVVVSGYFHSFRDAAYRTNLCACNMLPRVWRWVEMGDLGALLAPRLFIVESGTEDPLNGPRGIADVYEQVEYTKAAYRLIGMEEKFHHVIFEGGHRWDGDGVYPLLMEWFPPEVS</sequence>
<dbReference type="SUPFAM" id="SSF53474">
    <property type="entry name" value="alpha/beta-Hydrolases"/>
    <property type="match status" value="1"/>
</dbReference>
<dbReference type="InterPro" id="IPR050261">
    <property type="entry name" value="FrsA_esterase"/>
</dbReference>
<dbReference type="PaxDb" id="665571-STHERM_c04260"/>
<dbReference type="Proteomes" id="UP000001296">
    <property type="component" value="Chromosome"/>
</dbReference>
<dbReference type="InterPro" id="IPR029058">
    <property type="entry name" value="AB_hydrolase_fold"/>
</dbReference>
<organism evidence="1 2">
    <name type="scientific">Winmispira thermophila (strain ATCC 49972 / DSM 6192 / RI 19.B1)</name>
    <name type="common">Spirochaeta thermophila</name>
    <dbReference type="NCBI Taxonomy" id="665571"/>
    <lineage>
        <taxon>Bacteria</taxon>
        <taxon>Pseudomonadati</taxon>
        <taxon>Spirochaetota</taxon>
        <taxon>Spirochaetia</taxon>
        <taxon>Winmispirales</taxon>
        <taxon>Winmispiraceae</taxon>
        <taxon>Winmispira</taxon>
    </lineage>
</organism>
<evidence type="ECO:0000313" key="1">
    <source>
        <dbReference type="EMBL" id="ADN01398.1"/>
    </source>
</evidence>
<name>E0RPT4_WINT6</name>
<dbReference type="EMBL" id="CP001698">
    <property type="protein sequence ID" value="ADN01398.1"/>
    <property type="molecule type" value="Genomic_DNA"/>
</dbReference>
<reference key="1">
    <citation type="submission" date="2009-08" db="EMBL/GenBank/DDBJ databases">
        <title>The genome sequence of Spirochaeta thermophila DSM6192.</title>
        <authorList>
            <person name="Angelov A."/>
            <person name="Mientus M."/>
            <person name="Wittenberg S."/>
            <person name="Lehmann R."/>
            <person name="Liesegang H."/>
            <person name="Daniel R."/>
            <person name="Liebl W."/>
        </authorList>
    </citation>
    <scope>NUCLEOTIDE SEQUENCE</scope>
    <source>
        <strain>DSM 6192</strain>
    </source>
</reference>
<dbReference type="RefSeq" id="WP_013313239.1">
    <property type="nucleotide sequence ID" value="NC_014484.1"/>
</dbReference>
<dbReference type="HOGENOM" id="CLU_056134_1_0_12"/>
<dbReference type="eggNOG" id="COG0412">
    <property type="taxonomic scope" value="Bacteria"/>
</dbReference>
<dbReference type="Gene3D" id="3.40.50.1820">
    <property type="entry name" value="alpha/beta hydrolase"/>
    <property type="match status" value="1"/>
</dbReference>
<accession>E0RPT4</accession>
<dbReference type="PANTHER" id="PTHR22946">
    <property type="entry name" value="DIENELACTONE HYDROLASE DOMAIN-CONTAINING PROTEIN-RELATED"/>
    <property type="match status" value="1"/>
</dbReference>
<dbReference type="AlphaFoldDB" id="E0RPT4"/>
<protein>
    <submittedName>
        <fullName evidence="1">Uncharacterized protein</fullName>
    </submittedName>
</protein>
<reference evidence="1 2" key="2">
    <citation type="journal article" date="2010" name="J. Bacteriol.">
        <title>Genome sequence of the polysaccharide-degrading, thermophilic anaerobe Spirochaeta thermophila DSM 6192.</title>
        <authorList>
            <person name="Angelov A."/>
            <person name="Liebl S."/>
            <person name="Ballschmiter M."/>
            <person name="Bomeke M."/>
            <person name="Lehmann R."/>
            <person name="Liesegang H."/>
            <person name="Daniel R."/>
            <person name="Liebl W."/>
        </authorList>
    </citation>
    <scope>NUCLEOTIDE SEQUENCE [LARGE SCALE GENOMIC DNA]</scope>
    <source>
        <strain evidence="2">ATCC 49972 / DSM 6192 / RI 19.B1</strain>
    </source>
</reference>